<name>A0A9X2RJU7_9PROT</name>
<dbReference type="EMBL" id="JANIBC010000015">
    <property type="protein sequence ID" value="MCQ8186286.1"/>
    <property type="molecule type" value="Genomic_DNA"/>
</dbReference>
<organism evidence="3 4">
    <name type="scientific">Parvularcula maris</name>
    <dbReference type="NCBI Taxonomy" id="2965077"/>
    <lineage>
        <taxon>Bacteria</taxon>
        <taxon>Pseudomonadati</taxon>
        <taxon>Pseudomonadota</taxon>
        <taxon>Alphaproteobacteria</taxon>
        <taxon>Parvularculales</taxon>
        <taxon>Parvularculaceae</taxon>
        <taxon>Parvularcula</taxon>
    </lineage>
</organism>
<evidence type="ECO:0000256" key="2">
    <source>
        <dbReference type="SAM" id="SignalP"/>
    </source>
</evidence>
<evidence type="ECO:0008006" key="5">
    <source>
        <dbReference type="Google" id="ProtNLM"/>
    </source>
</evidence>
<evidence type="ECO:0000313" key="4">
    <source>
        <dbReference type="Proteomes" id="UP001142610"/>
    </source>
</evidence>
<protein>
    <recommendedName>
        <fullName evidence="5">LPS-assembly lipoprotein LptE</fullName>
    </recommendedName>
</protein>
<sequence>MIRFALALSAALLLSSCGFKPLYAEVQTAEGESRLSDIDFRIVRAPVQPRDVMIEALQRRFRDTAAEPRYTANIALRQQSQGVAVSIDSNASRFNYSLFATVTYRDNQTGEQRVQTLRSIASYAVVPGLYASLVAEEDAVRRATLDLTRKIETDAALYAAGQAPQTANGSLLQGNGQTDSLRQLENEADRQRELETEDEDVELITDPVP</sequence>
<feature type="compositionally biased region" description="Polar residues" evidence="1">
    <location>
        <begin position="166"/>
        <end position="181"/>
    </location>
</feature>
<gene>
    <name evidence="3" type="ORF">NOG11_12930</name>
</gene>
<proteinExistence type="predicted"/>
<comment type="caution">
    <text evidence="3">The sequence shown here is derived from an EMBL/GenBank/DDBJ whole genome shotgun (WGS) entry which is preliminary data.</text>
</comment>
<feature type="region of interest" description="Disordered" evidence="1">
    <location>
        <begin position="166"/>
        <end position="209"/>
    </location>
</feature>
<keyword evidence="4" id="KW-1185">Reference proteome</keyword>
<dbReference type="Proteomes" id="UP001142610">
    <property type="component" value="Unassembled WGS sequence"/>
</dbReference>
<dbReference type="AlphaFoldDB" id="A0A9X2RJU7"/>
<keyword evidence="2" id="KW-0732">Signal</keyword>
<feature type="signal peptide" evidence="2">
    <location>
        <begin position="1"/>
        <end position="24"/>
    </location>
</feature>
<reference evidence="3" key="1">
    <citation type="submission" date="2022-07" db="EMBL/GenBank/DDBJ databases">
        <title>Parvularcula maris sp. nov., an algicidal bacterium isolated from seawater.</title>
        <authorList>
            <person name="Li F."/>
        </authorList>
    </citation>
    <scope>NUCLEOTIDE SEQUENCE</scope>
    <source>
        <strain evidence="3">BGMRC 0090</strain>
    </source>
</reference>
<evidence type="ECO:0000256" key="1">
    <source>
        <dbReference type="SAM" id="MobiDB-lite"/>
    </source>
</evidence>
<accession>A0A9X2RJU7</accession>
<dbReference type="Gene3D" id="3.30.160.150">
    <property type="entry name" value="Lipoprotein like domain"/>
    <property type="match status" value="1"/>
</dbReference>
<dbReference type="PROSITE" id="PS51257">
    <property type="entry name" value="PROKAR_LIPOPROTEIN"/>
    <property type="match status" value="1"/>
</dbReference>
<dbReference type="RefSeq" id="WP_256620193.1">
    <property type="nucleotide sequence ID" value="NZ_JANIBC010000015.1"/>
</dbReference>
<feature type="chain" id="PRO_5040846880" description="LPS-assembly lipoprotein LptE" evidence="2">
    <location>
        <begin position="25"/>
        <end position="209"/>
    </location>
</feature>
<feature type="compositionally biased region" description="Basic and acidic residues" evidence="1">
    <location>
        <begin position="182"/>
        <end position="194"/>
    </location>
</feature>
<evidence type="ECO:0000313" key="3">
    <source>
        <dbReference type="EMBL" id="MCQ8186286.1"/>
    </source>
</evidence>